<evidence type="ECO:0000313" key="1">
    <source>
        <dbReference type="EMBL" id="ETW34075.1"/>
    </source>
</evidence>
<reference evidence="1 2" key="2">
    <citation type="submission" date="2013-02" db="EMBL/GenBank/DDBJ databases">
        <title>The Genome Sequence of Plasmodium falciparum Tanzania (2000708).</title>
        <authorList>
            <consortium name="The Broad Institute Genome Sequencing Platform"/>
            <consortium name="The Broad Institute Genome Sequencing Center for Infectious Disease"/>
            <person name="Neafsey D."/>
            <person name="Cheeseman I."/>
            <person name="Volkman S."/>
            <person name="Adams J."/>
            <person name="Walker B."/>
            <person name="Young S.K."/>
            <person name="Zeng Q."/>
            <person name="Gargeya S."/>
            <person name="Fitzgerald M."/>
            <person name="Haas B."/>
            <person name="Abouelleil A."/>
            <person name="Alvarado L."/>
            <person name="Arachchi H.M."/>
            <person name="Berlin A.M."/>
            <person name="Chapman S.B."/>
            <person name="Dewar J."/>
            <person name="Goldberg J."/>
            <person name="Griggs A."/>
            <person name="Gujja S."/>
            <person name="Hansen M."/>
            <person name="Howarth C."/>
            <person name="Imamovic A."/>
            <person name="Larimer J."/>
            <person name="McCowan C."/>
            <person name="Murphy C."/>
            <person name="Neiman D."/>
            <person name="Pearson M."/>
            <person name="Priest M."/>
            <person name="Roberts A."/>
            <person name="Saif S."/>
            <person name="Shea T."/>
            <person name="Sisk P."/>
            <person name="Sykes S."/>
            <person name="Wortman J."/>
            <person name="Nusbaum C."/>
            <person name="Birren B."/>
        </authorList>
    </citation>
    <scope>NUCLEOTIDE SEQUENCE [LARGE SCALE GENOMIC DNA]</scope>
    <source>
        <strain evidence="2">Tanzania (2000708)</strain>
    </source>
</reference>
<proteinExistence type="predicted"/>
<protein>
    <submittedName>
        <fullName evidence="1">Uncharacterized protein</fullName>
    </submittedName>
</protein>
<evidence type="ECO:0000313" key="2">
    <source>
        <dbReference type="Proteomes" id="UP000030708"/>
    </source>
</evidence>
<name>A0A024W0M8_PLAFA</name>
<dbReference type="AlphaFoldDB" id="A0A024W0M8"/>
<sequence>MFEYYKKCAFFLNLQMHVFIFIQHTRENKVTSYFSFMKNCLDKGKYILYSYIRFNPIPVITRYKYKKKKTQDTLKKK</sequence>
<dbReference type="Proteomes" id="UP000030708">
    <property type="component" value="Unassembled WGS sequence"/>
</dbReference>
<reference evidence="1 2" key="1">
    <citation type="submission" date="2013-02" db="EMBL/GenBank/DDBJ databases">
        <title>The Genome Annotation of Plasmodium falciparum Tanzania (2000708).</title>
        <authorList>
            <consortium name="The Broad Institute Genome Sequencing Platform"/>
            <consortium name="The Broad Institute Genome Sequencing Center for Infectious Disease"/>
            <person name="Neafsey D."/>
            <person name="Hoffman S."/>
            <person name="Volkman S."/>
            <person name="Rosenthal P."/>
            <person name="Walker B."/>
            <person name="Young S.K."/>
            <person name="Zeng Q."/>
            <person name="Gargeya S."/>
            <person name="Fitzgerald M."/>
            <person name="Haas B."/>
            <person name="Abouelleil A."/>
            <person name="Allen A.W."/>
            <person name="Alvarado L."/>
            <person name="Arachchi H.M."/>
            <person name="Berlin A.M."/>
            <person name="Chapman S.B."/>
            <person name="Gainer-Dewar J."/>
            <person name="Goldberg J."/>
            <person name="Griggs A."/>
            <person name="Gujja S."/>
            <person name="Hansen M."/>
            <person name="Howarth C."/>
            <person name="Imamovic A."/>
            <person name="Ireland A."/>
            <person name="Larimer J."/>
            <person name="McCowan C."/>
            <person name="Murphy C."/>
            <person name="Pearson M."/>
            <person name="Poon T.W."/>
            <person name="Priest M."/>
            <person name="Roberts A."/>
            <person name="Saif S."/>
            <person name="Shea T."/>
            <person name="Sisk P."/>
            <person name="Sykes S."/>
            <person name="Wortman J."/>
            <person name="Nusbaum C."/>
            <person name="Birren B."/>
        </authorList>
    </citation>
    <scope>NUCLEOTIDE SEQUENCE [LARGE SCALE GENOMIC DNA]</scope>
    <source>
        <strain evidence="2">Tanzania (2000708)</strain>
    </source>
</reference>
<dbReference type="EMBL" id="KI926537">
    <property type="protein sequence ID" value="ETW34075.1"/>
    <property type="molecule type" value="Genomic_DNA"/>
</dbReference>
<gene>
    <name evidence="1" type="ORF">PFTANZ_05240</name>
</gene>
<accession>A0A024W0M8</accession>
<organism evidence="1 2">
    <name type="scientific">Plasmodium falciparum Tanzania</name>
    <name type="common">2000708</name>
    <dbReference type="NCBI Taxonomy" id="1036725"/>
    <lineage>
        <taxon>Eukaryota</taxon>
        <taxon>Sar</taxon>
        <taxon>Alveolata</taxon>
        <taxon>Apicomplexa</taxon>
        <taxon>Aconoidasida</taxon>
        <taxon>Haemosporida</taxon>
        <taxon>Plasmodiidae</taxon>
        <taxon>Plasmodium</taxon>
        <taxon>Plasmodium (Laverania)</taxon>
    </lineage>
</organism>